<feature type="compositionally biased region" description="Polar residues" evidence="1">
    <location>
        <begin position="304"/>
        <end position="315"/>
    </location>
</feature>
<evidence type="ECO:0000256" key="1">
    <source>
        <dbReference type="SAM" id="MobiDB-lite"/>
    </source>
</evidence>
<proteinExistence type="predicted"/>
<keyword evidence="4" id="KW-1185">Reference proteome</keyword>
<dbReference type="EMBL" id="JBHTCH010000004">
    <property type="protein sequence ID" value="MFC7359594.1"/>
    <property type="molecule type" value="Genomic_DNA"/>
</dbReference>
<organism evidence="3 4">
    <name type="scientific">Nocardioides astragali</name>
    <dbReference type="NCBI Taxonomy" id="1776736"/>
    <lineage>
        <taxon>Bacteria</taxon>
        <taxon>Bacillati</taxon>
        <taxon>Actinomycetota</taxon>
        <taxon>Actinomycetes</taxon>
        <taxon>Propionibacteriales</taxon>
        <taxon>Nocardioidaceae</taxon>
        <taxon>Nocardioides</taxon>
    </lineage>
</organism>
<keyword evidence="2" id="KW-0812">Transmembrane</keyword>
<sequence>MTGLLKDVMDDRADSIEAPDLDVAAMVRDGERHLVRRRRTLAGGLVAASLVVAALALPGLRPGGDRDQDTAAPVHSYDIAYAVGSTIHDGPRTVETDVRISALVQGVSGYVVADRQGRVHTMVDGETTLVGRLAETDRGRIMSDDDVVAWVDVADGGTLSVLDLATGERADMSVDAWPGEPVPMNPGRLGGGAGAHIAAVDGRIVYVADARGVMAWDALDGDEPVLLAAPDGAAEVEVIQVQDGQILHVVTSFEPQESDGSTTMVEVEDLRIGPDLQDGRSLPGTRGSLSPDGRLVALTDRQSRPGSPSYDTTSVGDVAGDTWTPVTPPRYDSVIGYRWLDADTFAAWAGTYTAEYAREDLLSCEASTGSCTVAVSPLPDGAVPATGWMR</sequence>
<comment type="caution">
    <text evidence="3">The sequence shown here is derived from an EMBL/GenBank/DDBJ whole genome shotgun (WGS) entry which is preliminary data.</text>
</comment>
<protein>
    <submittedName>
        <fullName evidence="3">Uncharacterized protein</fullName>
    </submittedName>
</protein>
<evidence type="ECO:0000313" key="4">
    <source>
        <dbReference type="Proteomes" id="UP001596524"/>
    </source>
</evidence>
<keyword evidence="2" id="KW-1133">Transmembrane helix</keyword>
<feature type="transmembrane region" description="Helical" evidence="2">
    <location>
        <begin position="41"/>
        <end position="60"/>
    </location>
</feature>
<name>A0ABW2MX64_9ACTN</name>
<evidence type="ECO:0000256" key="2">
    <source>
        <dbReference type="SAM" id="Phobius"/>
    </source>
</evidence>
<dbReference type="Proteomes" id="UP001596524">
    <property type="component" value="Unassembled WGS sequence"/>
</dbReference>
<evidence type="ECO:0000313" key="3">
    <source>
        <dbReference type="EMBL" id="MFC7359594.1"/>
    </source>
</evidence>
<accession>A0ABW2MX64</accession>
<dbReference type="RefSeq" id="WP_255889699.1">
    <property type="nucleotide sequence ID" value="NZ_JAFMZM010000002.1"/>
</dbReference>
<dbReference type="SUPFAM" id="SSF82171">
    <property type="entry name" value="DPP6 N-terminal domain-like"/>
    <property type="match status" value="1"/>
</dbReference>
<reference evidence="4" key="1">
    <citation type="journal article" date="2019" name="Int. J. Syst. Evol. Microbiol.">
        <title>The Global Catalogue of Microorganisms (GCM) 10K type strain sequencing project: providing services to taxonomists for standard genome sequencing and annotation.</title>
        <authorList>
            <consortium name="The Broad Institute Genomics Platform"/>
            <consortium name="The Broad Institute Genome Sequencing Center for Infectious Disease"/>
            <person name="Wu L."/>
            <person name="Ma J."/>
        </authorList>
    </citation>
    <scope>NUCLEOTIDE SEQUENCE [LARGE SCALE GENOMIC DNA]</scope>
    <source>
        <strain evidence="4">FCH27</strain>
    </source>
</reference>
<keyword evidence="2" id="KW-0472">Membrane</keyword>
<gene>
    <name evidence="3" type="ORF">ACFQO6_04875</name>
</gene>
<feature type="region of interest" description="Disordered" evidence="1">
    <location>
        <begin position="273"/>
        <end position="317"/>
    </location>
</feature>